<organism evidence="1 2">
    <name type="scientific">Kordia aestuariivivens</name>
    <dbReference type="NCBI Taxonomy" id="2759037"/>
    <lineage>
        <taxon>Bacteria</taxon>
        <taxon>Pseudomonadati</taxon>
        <taxon>Bacteroidota</taxon>
        <taxon>Flavobacteriia</taxon>
        <taxon>Flavobacteriales</taxon>
        <taxon>Flavobacteriaceae</taxon>
        <taxon>Kordia</taxon>
    </lineage>
</organism>
<comment type="caution">
    <text evidence="1">The sequence shown here is derived from an EMBL/GenBank/DDBJ whole genome shotgun (WGS) entry which is preliminary data.</text>
</comment>
<sequence length="60" mass="7160">MKDQLLIYAGKEQYYGTYSNAKPMNTTIKEINERRRSIGLYNLGYEDWRNSILYPDDGEY</sequence>
<evidence type="ECO:0000313" key="2">
    <source>
        <dbReference type="Proteomes" id="UP000619238"/>
    </source>
</evidence>
<dbReference type="Proteomes" id="UP000619238">
    <property type="component" value="Unassembled WGS sequence"/>
</dbReference>
<dbReference type="RefSeq" id="WP_187564178.1">
    <property type="nucleotide sequence ID" value="NZ_JACGWS010000017.1"/>
</dbReference>
<proteinExistence type="predicted"/>
<protein>
    <submittedName>
        <fullName evidence="1">Uncharacterized protein</fullName>
    </submittedName>
</protein>
<accession>A0ABR7QF16</accession>
<evidence type="ECO:0000313" key="1">
    <source>
        <dbReference type="EMBL" id="MBC8757134.1"/>
    </source>
</evidence>
<dbReference type="EMBL" id="JACGWS010000017">
    <property type="protein sequence ID" value="MBC8757134.1"/>
    <property type="molecule type" value="Genomic_DNA"/>
</dbReference>
<gene>
    <name evidence="1" type="ORF">H2O64_20865</name>
</gene>
<reference evidence="1 2" key="1">
    <citation type="submission" date="2020-07" db="EMBL/GenBank/DDBJ databases">
        <title>Description of Kordia aestuariivivens sp. nov., isolated from a tidal flat.</title>
        <authorList>
            <person name="Park S."/>
            <person name="Yoon J.-H."/>
        </authorList>
    </citation>
    <scope>NUCLEOTIDE SEQUENCE [LARGE SCALE GENOMIC DNA]</scope>
    <source>
        <strain evidence="1 2">YSTF-M3</strain>
    </source>
</reference>
<keyword evidence="2" id="KW-1185">Reference proteome</keyword>
<name>A0ABR7QF16_9FLAO</name>